<protein>
    <submittedName>
        <fullName evidence="1">Uncharacterized protein</fullName>
    </submittedName>
</protein>
<keyword evidence="2" id="KW-1185">Reference proteome</keyword>
<dbReference type="EMBL" id="JASBWU010000010">
    <property type="protein sequence ID" value="KAJ9118626.1"/>
    <property type="molecule type" value="Genomic_DNA"/>
</dbReference>
<reference evidence="1" key="1">
    <citation type="submission" date="2023-04" db="EMBL/GenBank/DDBJ databases">
        <title>Draft Genome sequencing of Naganishia species isolated from polar environments using Oxford Nanopore Technology.</title>
        <authorList>
            <person name="Leo P."/>
            <person name="Venkateswaran K."/>
        </authorList>
    </citation>
    <scope>NUCLEOTIDE SEQUENCE</scope>
    <source>
        <strain evidence="1">MNA-CCFEE 5425</strain>
    </source>
</reference>
<gene>
    <name evidence="1" type="ORF">QFC22_003846</name>
</gene>
<sequence>MYPSFGLSSYQRELSYPLSVVLDFTSPDSYIGSSAGRHISKRKPRPLGQFLTLRSAAPAINLASDPSQLTLDRHIASRDMQPCGVQPHLSAEEHDASTSLLPDEDTGSSTQTMSESTSESFPRSSSSGDHANVYASPSAEPFTKSRARTMSSTMSFSAMFSQPPAATHSRNTSSEYSFFSGNRSRSDTSDSAYSSLGSPLSDSPRFGLLVGSPISVSSDEQYMLGTPSTLVHSFTSPTKSTTTVPTPADTEVFQLPAASPNGKGKGKEVRVEPEESSAFIVADDSNLALWPSGQRSGVTESSTVVEPASDHSSRMRNARPFPLVHSNTYSGPGMSPAAQPGERAPFYDYSGRSTPTANSTTSSMQSRISSMRIKLRRKGSSLIDVMSFKNQDTSRSAIGTPDGSVREGPRFRSGSSAAASTFEVDGKIPQRISAQDRYKSSKKNLRTKIANKFDFSTNRSGALQLTKKQTQNVTPPSPETDSISGGPGLVGSSHAINSGMPNRSLHGIANDRHLPTPLPAMPKAVVDQTPICLGRVVSESPIAIPLSPLSPPLLDTKHHSRIDALGGSIPDFELLDSPPKSTPAFLIVRGASIPQRVSYFDTKLPPELKLRIFETILDLHKAEHDKAISDVGEASSKKERADAALYLSKRWIGDMAGKRELFCISRLQHLDLSRCWRVSLLDEGIFDEDNSWPALKTLKLCGGVAETGILEWLLRAAPNLETLDISHSTDVDDDDVKDLVSAPTDRYQEALTSGRNTIQRALTRQDDITDQESRIVLLTPSQANQLGSDFPCNGMVPRRVTKLRHVNLSHCPNITQHAASYLAYAVPHLEILEMANVGEMSSDGIVALLGTTPHIKKIDLEGATQACDRVMAALTFAHRKHSVIDQPTPGKELETLSLGHATNITTEGALKLLRACPNLAQLNLEVSEKDVGFRAAHLTLLKPP</sequence>
<evidence type="ECO:0000313" key="1">
    <source>
        <dbReference type="EMBL" id="KAJ9118626.1"/>
    </source>
</evidence>
<evidence type="ECO:0000313" key="2">
    <source>
        <dbReference type="Proteomes" id="UP001243375"/>
    </source>
</evidence>
<comment type="caution">
    <text evidence="1">The sequence shown here is derived from an EMBL/GenBank/DDBJ whole genome shotgun (WGS) entry which is preliminary data.</text>
</comment>
<name>A0ACC2X4Q5_9TREE</name>
<dbReference type="Proteomes" id="UP001243375">
    <property type="component" value="Unassembled WGS sequence"/>
</dbReference>
<organism evidence="1 2">
    <name type="scientific">Naganishia vaughanmartiniae</name>
    <dbReference type="NCBI Taxonomy" id="1424756"/>
    <lineage>
        <taxon>Eukaryota</taxon>
        <taxon>Fungi</taxon>
        <taxon>Dikarya</taxon>
        <taxon>Basidiomycota</taxon>
        <taxon>Agaricomycotina</taxon>
        <taxon>Tremellomycetes</taxon>
        <taxon>Filobasidiales</taxon>
        <taxon>Filobasidiaceae</taxon>
        <taxon>Naganishia</taxon>
    </lineage>
</organism>
<proteinExistence type="predicted"/>
<accession>A0ACC2X4Q5</accession>